<evidence type="ECO:0000256" key="1">
    <source>
        <dbReference type="SAM" id="MobiDB-lite"/>
    </source>
</evidence>
<feature type="transmembrane region" description="Helical" evidence="2">
    <location>
        <begin position="338"/>
        <end position="354"/>
    </location>
</feature>
<dbReference type="Gene3D" id="3.30.70.270">
    <property type="match status" value="1"/>
</dbReference>
<feature type="transmembrane region" description="Helical" evidence="2">
    <location>
        <begin position="39"/>
        <end position="60"/>
    </location>
</feature>
<dbReference type="AlphaFoldDB" id="A0A1S1RHI4"/>
<feature type="transmembrane region" description="Helical" evidence="2">
    <location>
        <begin position="245"/>
        <end position="262"/>
    </location>
</feature>
<dbReference type="SMART" id="SM00267">
    <property type="entry name" value="GGDEF"/>
    <property type="match status" value="1"/>
</dbReference>
<feature type="transmembrane region" description="Helical" evidence="2">
    <location>
        <begin position="216"/>
        <end position="239"/>
    </location>
</feature>
<accession>A0A1S1RHI4</accession>
<name>A0A1S1RHI4_9ACTN</name>
<feature type="domain" description="GGDEF" evidence="3">
    <location>
        <begin position="407"/>
        <end position="559"/>
    </location>
</feature>
<evidence type="ECO:0000313" key="4">
    <source>
        <dbReference type="EMBL" id="OHV45586.1"/>
    </source>
</evidence>
<evidence type="ECO:0000259" key="3">
    <source>
        <dbReference type="PROSITE" id="PS50887"/>
    </source>
</evidence>
<dbReference type="OrthoDB" id="3218407at2"/>
<dbReference type="PANTHER" id="PTHR46663:SF2">
    <property type="entry name" value="GGDEF DOMAIN-CONTAINING PROTEIN"/>
    <property type="match status" value="1"/>
</dbReference>
<dbReference type="InterPro" id="IPR052163">
    <property type="entry name" value="DGC-Regulatory_Protein"/>
</dbReference>
<dbReference type="InterPro" id="IPR043128">
    <property type="entry name" value="Rev_trsase/Diguanyl_cyclase"/>
</dbReference>
<gene>
    <name evidence="4" type="ORF">BBK14_30170</name>
</gene>
<evidence type="ECO:0000313" key="5">
    <source>
        <dbReference type="Proteomes" id="UP000179769"/>
    </source>
</evidence>
<feature type="transmembrane region" description="Helical" evidence="2">
    <location>
        <begin position="144"/>
        <end position="164"/>
    </location>
</feature>
<dbReference type="Pfam" id="PF00990">
    <property type="entry name" value="GGDEF"/>
    <property type="match status" value="1"/>
</dbReference>
<dbReference type="SUPFAM" id="SSF55073">
    <property type="entry name" value="Nucleotide cyclase"/>
    <property type="match status" value="1"/>
</dbReference>
<reference evidence="5" key="1">
    <citation type="submission" date="2016-07" db="EMBL/GenBank/DDBJ databases">
        <title>Frankia sp. NRRL B-16219 Genome sequencing.</title>
        <authorList>
            <person name="Ghodhbane-Gtari F."/>
            <person name="Swanson E."/>
            <person name="Gueddou A."/>
            <person name="Louati M."/>
            <person name="Nouioui I."/>
            <person name="Hezbri K."/>
            <person name="Abebe-Akele F."/>
            <person name="Simpson S."/>
            <person name="Morris K."/>
            <person name="Thomas K."/>
            <person name="Gtari M."/>
            <person name="Tisa L.S."/>
        </authorList>
    </citation>
    <scope>NUCLEOTIDE SEQUENCE [LARGE SCALE GENOMIC DNA]</scope>
    <source>
        <strain evidence="5">NRRL B-16219</strain>
    </source>
</reference>
<dbReference type="InterPro" id="IPR029787">
    <property type="entry name" value="Nucleotide_cyclase"/>
</dbReference>
<feature type="region of interest" description="Disordered" evidence="1">
    <location>
        <begin position="507"/>
        <end position="528"/>
    </location>
</feature>
<keyword evidence="2" id="KW-0472">Membrane</keyword>
<feature type="transmembrane region" description="Helical" evidence="2">
    <location>
        <begin position="72"/>
        <end position="90"/>
    </location>
</feature>
<keyword evidence="2" id="KW-1133">Transmembrane helix</keyword>
<dbReference type="RefSeq" id="WP_071059633.1">
    <property type="nucleotide sequence ID" value="NZ_MAXA01000007.1"/>
</dbReference>
<protein>
    <submittedName>
        <fullName evidence="4">Diguanylate cyclase</fullName>
    </submittedName>
</protein>
<dbReference type="CDD" id="cd01949">
    <property type="entry name" value="GGDEF"/>
    <property type="match status" value="1"/>
</dbReference>
<feature type="transmembrane region" description="Helical" evidence="2">
    <location>
        <begin position="307"/>
        <end position="326"/>
    </location>
</feature>
<evidence type="ECO:0000256" key="2">
    <source>
        <dbReference type="SAM" id="Phobius"/>
    </source>
</evidence>
<organism evidence="4 5">
    <name type="scientific">Parafrankia soli</name>
    <dbReference type="NCBI Taxonomy" id="2599596"/>
    <lineage>
        <taxon>Bacteria</taxon>
        <taxon>Bacillati</taxon>
        <taxon>Actinomycetota</taxon>
        <taxon>Actinomycetes</taxon>
        <taxon>Frankiales</taxon>
        <taxon>Frankiaceae</taxon>
        <taxon>Parafrankia</taxon>
    </lineage>
</organism>
<keyword evidence="2" id="KW-0812">Transmembrane</keyword>
<feature type="transmembrane region" description="Helical" evidence="2">
    <location>
        <begin position="184"/>
        <end position="204"/>
    </location>
</feature>
<sequence>MGHSRRRDRLFRRAAVGAAVLTGACVVLAQVLPDSLALSAVRLTVIGFLLLGGTTCVVAGLRRRGAERWWRLLMAVMVLAVAVASAAVFRDTAAGRSPVPQLTPASLVYLIPLAMGVAGVLLYPTDPVEHDDAEDGGPLHAYRWYAITILDGMIVVGSVALLVWATVLERTVGHGEPLGPGPLYSIILAAVSLVVFVVLILVAVFREPRDSRGHALLLTGMCAASISAMWELAVLIHGLDDVPRLTDLPIGIGALLIGLAAISTDPDTGTATGAAADADADADIVGVGLAAVPSPGRRAASARLRRWHAILPYLPLTAAGAATVLQIAGDGIGHWEEIWALLALLLLALVRQMMTMSDNIRLLGQVEEKQRQLRHQAFHDPLTGLANRSLFIDRLERALHRQPGPAERFAVLFCDLDDFKRVNDVLGHAAGDDLLRITGARLAGCVRAADTVARLGGDEFAILLVSANTDDPEAVGRRLAAAVRAPVRLASHTFTVAASVGLVTVDPETGTGAPHRGANPDAEPDPDVPDTAEQLLHRADLAMYAAKARRNGEPAVYTPELVGPGRARPALNVPLP</sequence>
<dbReference type="PROSITE" id="PS50887">
    <property type="entry name" value="GGDEF"/>
    <property type="match status" value="1"/>
</dbReference>
<dbReference type="PANTHER" id="PTHR46663">
    <property type="entry name" value="DIGUANYLATE CYCLASE DGCT-RELATED"/>
    <property type="match status" value="1"/>
</dbReference>
<feature type="transmembrane region" description="Helical" evidence="2">
    <location>
        <begin position="102"/>
        <end position="123"/>
    </location>
</feature>
<dbReference type="InterPro" id="IPR000160">
    <property type="entry name" value="GGDEF_dom"/>
</dbReference>
<dbReference type="EMBL" id="MAXA01000007">
    <property type="protein sequence ID" value="OHV45586.1"/>
    <property type="molecule type" value="Genomic_DNA"/>
</dbReference>
<dbReference type="NCBIfam" id="TIGR00254">
    <property type="entry name" value="GGDEF"/>
    <property type="match status" value="1"/>
</dbReference>
<keyword evidence="5" id="KW-1185">Reference proteome</keyword>
<proteinExistence type="predicted"/>
<dbReference type="PROSITE" id="PS51257">
    <property type="entry name" value="PROKAR_LIPOPROTEIN"/>
    <property type="match status" value="1"/>
</dbReference>
<comment type="caution">
    <text evidence="4">The sequence shown here is derived from an EMBL/GenBank/DDBJ whole genome shotgun (WGS) entry which is preliminary data.</text>
</comment>
<dbReference type="Proteomes" id="UP000179769">
    <property type="component" value="Unassembled WGS sequence"/>
</dbReference>